<dbReference type="InterPro" id="IPR013783">
    <property type="entry name" value="Ig-like_fold"/>
</dbReference>
<evidence type="ECO:0000256" key="4">
    <source>
        <dbReference type="ARBA" id="ARBA00023180"/>
    </source>
</evidence>
<accession>A0A3Q0D3X5</accession>
<dbReference type="RefSeq" id="XP_021087573.1">
    <property type="nucleotide sequence ID" value="XM_021231914.2"/>
</dbReference>
<dbReference type="InterPro" id="IPR007110">
    <property type="entry name" value="Ig-like_dom"/>
</dbReference>
<evidence type="ECO:0000313" key="7">
    <source>
        <dbReference type="Proteomes" id="UP000886700"/>
    </source>
</evidence>
<feature type="domain" description="Ig-like" evidence="6">
    <location>
        <begin position="106"/>
        <end position="187"/>
    </location>
</feature>
<evidence type="ECO:0000256" key="5">
    <source>
        <dbReference type="SAM" id="Phobius"/>
    </source>
</evidence>
<keyword evidence="2" id="KW-0732">Signal</keyword>
<dbReference type="InterPro" id="IPR003599">
    <property type="entry name" value="Ig_sub"/>
</dbReference>
<dbReference type="CTD" id="962"/>
<evidence type="ECO:0000313" key="8">
    <source>
        <dbReference type="RefSeq" id="XP_021087573.1"/>
    </source>
</evidence>
<keyword evidence="5" id="KW-0812">Transmembrane</keyword>
<keyword evidence="4" id="KW-0325">Glycoprotein</keyword>
<dbReference type="PANTHER" id="PTHR12080">
    <property type="entry name" value="SIGNALING LYMPHOCYTIC ACTIVATION MOLECULE"/>
    <property type="match status" value="1"/>
</dbReference>
<dbReference type="Gene3D" id="2.60.40.10">
    <property type="entry name" value="Immunoglobulins"/>
    <property type="match status" value="2"/>
</dbReference>
<dbReference type="InterPro" id="IPR036179">
    <property type="entry name" value="Ig-like_dom_sf"/>
</dbReference>
<evidence type="ECO:0000256" key="1">
    <source>
        <dbReference type="ARBA" id="ARBA00004370"/>
    </source>
</evidence>
<comment type="subcellular location">
    <subcellularLocation>
        <location evidence="1">Membrane</location>
    </subcellularLocation>
</comment>
<evidence type="ECO:0000256" key="2">
    <source>
        <dbReference type="ARBA" id="ARBA00022729"/>
    </source>
</evidence>
<dbReference type="SMART" id="SM00409">
    <property type="entry name" value="IG"/>
    <property type="match status" value="1"/>
</dbReference>
<keyword evidence="5" id="KW-1133">Transmembrane helix</keyword>
<keyword evidence="3 5" id="KW-0472">Membrane</keyword>
<dbReference type="GeneID" id="101823040"/>
<dbReference type="PANTHER" id="PTHR12080:SF134">
    <property type="entry name" value="CD48 ANTIGEN"/>
    <property type="match status" value="1"/>
</dbReference>
<evidence type="ECO:0000259" key="6">
    <source>
        <dbReference type="PROSITE" id="PS50835"/>
    </source>
</evidence>
<proteinExistence type="predicted"/>
<dbReference type="SUPFAM" id="SSF48726">
    <property type="entry name" value="Immunoglobulin"/>
    <property type="match status" value="2"/>
</dbReference>
<organism evidence="7 8">
    <name type="scientific">Mesocricetus auratus</name>
    <name type="common">Golden hamster</name>
    <dbReference type="NCBI Taxonomy" id="10036"/>
    <lineage>
        <taxon>Eukaryota</taxon>
        <taxon>Metazoa</taxon>
        <taxon>Chordata</taxon>
        <taxon>Craniata</taxon>
        <taxon>Vertebrata</taxon>
        <taxon>Euteleostomi</taxon>
        <taxon>Mammalia</taxon>
        <taxon>Eutheria</taxon>
        <taxon>Euarchontoglires</taxon>
        <taxon>Glires</taxon>
        <taxon>Rodentia</taxon>
        <taxon>Myomorpha</taxon>
        <taxon>Muroidea</taxon>
        <taxon>Cricetidae</taxon>
        <taxon>Cricetinae</taxon>
        <taxon>Mesocricetus</taxon>
    </lineage>
</organism>
<dbReference type="GO" id="GO:0016020">
    <property type="term" value="C:membrane"/>
    <property type="evidence" value="ECO:0007669"/>
    <property type="project" value="UniProtKB-SubCell"/>
</dbReference>
<dbReference type="PROSITE" id="PS50835">
    <property type="entry name" value="IG_LIKE"/>
    <property type="match status" value="1"/>
</dbReference>
<sequence>MSLDHSGSKEIATTGSNITLQALKKQLGPYKYLTWLYTTKQKILEYEYNGTETIFDSVFKGRVKLNLTSGALHIYNVSKEDKGDYYVRVLDEMEQEYPITLDVFDPVSKPLIKFETKDLPGSCHLKLSCKTEQQNVEYTWYDDSGSLPKDGTGDVLERIVTPQNKSTFYTCEVRNPASSKNDTVYFTLPCTVARSSGVLWVATWLVATVPIIHAILLT</sequence>
<dbReference type="Proteomes" id="UP000886700">
    <property type="component" value="Unplaced"/>
</dbReference>
<protein>
    <submittedName>
        <fullName evidence="8">CD48 antigen isoform X2</fullName>
    </submittedName>
</protein>
<gene>
    <name evidence="8" type="primary">Cd48</name>
</gene>
<dbReference type="InterPro" id="IPR015631">
    <property type="entry name" value="CD2/SLAM_rcpt"/>
</dbReference>
<reference evidence="8" key="1">
    <citation type="submission" date="2025-08" db="UniProtKB">
        <authorList>
            <consortium name="RefSeq"/>
        </authorList>
    </citation>
    <scope>IDENTIFICATION</scope>
    <source>
        <tissue evidence="8">Liver</tissue>
    </source>
</reference>
<keyword evidence="7" id="KW-1185">Reference proteome</keyword>
<feature type="transmembrane region" description="Helical" evidence="5">
    <location>
        <begin position="197"/>
        <end position="217"/>
    </location>
</feature>
<name>A0A3Q0D3X5_MESAU</name>
<evidence type="ECO:0000256" key="3">
    <source>
        <dbReference type="ARBA" id="ARBA00023136"/>
    </source>
</evidence>
<dbReference type="AlphaFoldDB" id="A0A3Q0D3X5"/>